<dbReference type="PROSITE" id="PS50103">
    <property type="entry name" value="ZF_C3H1"/>
    <property type="match status" value="1"/>
</dbReference>
<dbReference type="FunFam" id="3.40.50.11980:FF:000001">
    <property type="entry name" value="ZC3H12A isoform 1"/>
    <property type="match status" value="1"/>
</dbReference>
<keyword evidence="1" id="KW-0863">Zinc-finger</keyword>
<reference evidence="4" key="1">
    <citation type="submission" date="2022-11" db="UniProtKB">
        <authorList>
            <consortium name="WormBaseParasite"/>
        </authorList>
    </citation>
    <scope>IDENTIFICATION</scope>
</reference>
<evidence type="ECO:0000313" key="4">
    <source>
        <dbReference type="WBParaSite" id="PSU_v2.g9902.t1"/>
    </source>
</evidence>
<dbReference type="InterPro" id="IPR051101">
    <property type="entry name" value="ZC3H12/N4BP1_RNase_Reg"/>
</dbReference>
<evidence type="ECO:0000259" key="2">
    <source>
        <dbReference type="PROSITE" id="PS50103"/>
    </source>
</evidence>
<dbReference type="InterPro" id="IPR021869">
    <property type="entry name" value="RNase_Zc3h12_NYN"/>
</dbReference>
<dbReference type="Proteomes" id="UP000887577">
    <property type="component" value="Unplaced"/>
</dbReference>
<dbReference type="GO" id="GO:0008270">
    <property type="term" value="F:zinc ion binding"/>
    <property type="evidence" value="ECO:0007669"/>
    <property type="project" value="UniProtKB-KW"/>
</dbReference>
<dbReference type="GO" id="GO:0003729">
    <property type="term" value="F:mRNA binding"/>
    <property type="evidence" value="ECO:0007669"/>
    <property type="project" value="TreeGrafter"/>
</dbReference>
<dbReference type="PANTHER" id="PTHR12876">
    <property type="entry name" value="N4BP1-RELATED"/>
    <property type="match status" value="1"/>
</dbReference>
<keyword evidence="1" id="KW-0862">Zinc</keyword>
<sequence>MVIKKGHTDIIVFIPQFRRETARSDCPITDQHILFELESEKKLIWTPARHIGGRRIVCHDDKYILKTAEEKDAIIVSNDEYRDLIKEQPSWRSMVEQRLLMYSFVDGKFMPPDDPLGRRGPTLNQFLSFSNPTVTTQLCPYAKKCTYGNKCKYYHPERKNGVRQSVTERLMSNNSYGGKVKQNLRERPSMIYETNISRNTRPTALQSPALCGSLNNRNVVGRTQSLNLNQSQQSFSPQQNAFKQQFQNYQNAITIEPQQMSNNINCSTLWNSHAALERNYSNPIQSSNYGQQMQNHYSSTMMMQQQQKQQFEPECVTSRSSSLSDFMFAAPENSGFYGSYTPSSGVWGESIFPSMQCKLQHQHQNQSAQDNSRLKLQYHLCQLFPEASVFAVMNSHPDEKDPQKLCQKIIALQKGFES</sequence>
<proteinExistence type="predicted"/>
<dbReference type="GO" id="GO:0036464">
    <property type="term" value="C:cytoplasmic ribonucleoprotein granule"/>
    <property type="evidence" value="ECO:0007669"/>
    <property type="project" value="TreeGrafter"/>
</dbReference>
<dbReference type="GO" id="GO:0004521">
    <property type="term" value="F:RNA endonuclease activity"/>
    <property type="evidence" value="ECO:0007669"/>
    <property type="project" value="TreeGrafter"/>
</dbReference>
<organism evidence="3 4">
    <name type="scientific">Panagrolaimus superbus</name>
    <dbReference type="NCBI Taxonomy" id="310955"/>
    <lineage>
        <taxon>Eukaryota</taxon>
        <taxon>Metazoa</taxon>
        <taxon>Ecdysozoa</taxon>
        <taxon>Nematoda</taxon>
        <taxon>Chromadorea</taxon>
        <taxon>Rhabditida</taxon>
        <taxon>Tylenchina</taxon>
        <taxon>Panagrolaimomorpha</taxon>
        <taxon>Panagrolaimoidea</taxon>
        <taxon>Panagrolaimidae</taxon>
        <taxon>Panagrolaimus</taxon>
    </lineage>
</organism>
<dbReference type="AlphaFoldDB" id="A0A914ZD84"/>
<dbReference type="WBParaSite" id="PSU_v2.g9902.t1">
    <property type="protein sequence ID" value="PSU_v2.g9902.t1"/>
    <property type="gene ID" value="PSU_v2.g9902"/>
</dbReference>
<dbReference type="Pfam" id="PF11977">
    <property type="entry name" value="RNase_Zc3h12a"/>
    <property type="match status" value="1"/>
</dbReference>
<dbReference type="PANTHER" id="PTHR12876:SF35">
    <property type="entry name" value="LD08718P-RELATED"/>
    <property type="match status" value="1"/>
</dbReference>
<feature type="zinc finger region" description="C3H1-type" evidence="1">
    <location>
        <begin position="133"/>
        <end position="158"/>
    </location>
</feature>
<name>A0A914ZD84_9BILA</name>
<accession>A0A914ZD84</accession>
<keyword evidence="1" id="KW-0479">Metal-binding</keyword>
<protein>
    <submittedName>
        <fullName evidence="4">C3H1-type domain-containing protein</fullName>
    </submittedName>
</protein>
<dbReference type="InterPro" id="IPR000571">
    <property type="entry name" value="Znf_CCCH"/>
</dbReference>
<feature type="domain" description="C3H1-type" evidence="2">
    <location>
        <begin position="133"/>
        <end position="158"/>
    </location>
</feature>
<keyword evidence="3" id="KW-1185">Reference proteome</keyword>
<evidence type="ECO:0000313" key="3">
    <source>
        <dbReference type="Proteomes" id="UP000887577"/>
    </source>
</evidence>
<dbReference type="GO" id="GO:0005634">
    <property type="term" value="C:nucleus"/>
    <property type="evidence" value="ECO:0007669"/>
    <property type="project" value="TreeGrafter"/>
</dbReference>
<dbReference type="Gene3D" id="3.40.50.11980">
    <property type="match status" value="1"/>
</dbReference>
<evidence type="ECO:0000256" key="1">
    <source>
        <dbReference type="PROSITE-ProRule" id="PRU00723"/>
    </source>
</evidence>